<feature type="compositionally biased region" description="Low complexity" evidence="1">
    <location>
        <begin position="290"/>
        <end position="309"/>
    </location>
</feature>
<dbReference type="AlphaFoldDB" id="A0AAD7KDB3"/>
<gene>
    <name evidence="2" type="ORF">B0H16DRAFT_489637</name>
</gene>
<dbReference type="Proteomes" id="UP001215598">
    <property type="component" value="Unassembled WGS sequence"/>
</dbReference>
<feature type="compositionally biased region" description="Low complexity" evidence="1">
    <location>
        <begin position="166"/>
        <end position="198"/>
    </location>
</feature>
<accession>A0AAD7KDB3</accession>
<feature type="region of interest" description="Disordered" evidence="1">
    <location>
        <begin position="129"/>
        <end position="409"/>
    </location>
</feature>
<keyword evidence="3" id="KW-1185">Reference proteome</keyword>
<proteinExistence type="predicted"/>
<evidence type="ECO:0000313" key="3">
    <source>
        <dbReference type="Proteomes" id="UP001215598"/>
    </source>
</evidence>
<evidence type="ECO:0000256" key="1">
    <source>
        <dbReference type="SAM" id="MobiDB-lite"/>
    </source>
</evidence>
<name>A0AAD7KDB3_9AGAR</name>
<evidence type="ECO:0000313" key="2">
    <source>
        <dbReference type="EMBL" id="KAJ7783322.1"/>
    </source>
</evidence>
<feature type="compositionally biased region" description="Low complexity" evidence="1">
    <location>
        <begin position="328"/>
        <end position="340"/>
    </location>
</feature>
<reference evidence="2" key="1">
    <citation type="submission" date="2023-03" db="EMBL/GenBank/DDBJ databases">
        <title>Massive genome expansion in bonnet fungi (Mycena s.s.) driven by repeated elements and novel gene families across ecological guilds.</title>
        <authorList>
            <consortium name="Lawrence Berkeley National Laboratory"/>
            <person name="Harder C.B."/>
            <person name="Miyauchi S."/>
            <person name="Viragh M."/>
            <person name="Kuo A."/>
            <person name="Thoen E."/>
            <person name="Andreopoulos B."/>
            <person name="Lu D."/>
            <person name="Skrede I."/>
            <person name="Drula E."/>
            <person name="Henrissat B."/>
            <person name="Morin E."/>
            <person name="Kohler A."/>
            <person name="Barry K."/>
            <person name="LaButti K."/>
            <person name="Morin E."/>
            <person name="Salamov A."/>
            <person name="Lipzen A."/>
            <person name="Mereny Z."/>
            <person name="Hegedus B."/>
            <person name="Baldrian P."/>
            <person name="Stursova M."/>
            <person name="Weitz H."/>
            <person name="Taylor A."/>
            <person name="Grigoriev I.V."/>
            <person name="Nagy L.G."/>
            <person name="Martin F."/>
            <person name="Kauserud H."/>
        </authorList>
    </citation>
    <scope>NUCLEOTIDE SEQUENCE</scope>
    <source>
        <strain evidence="2">CBHHK182m</strain>
    </source>
</reference>
<dbReference type="EMBL" id="JARKIB010000003">
    <property type="protein sequence ID" value="KAJ7783322.1"/>
    <property type="molecule type" value="Genomic_DNA"/>
</dbReference>
<feature type="compositionally biased region" description="Polar residues" evidence="1">
    <location>
        <begin position="213"/>
        <end position="222"/>
    </location>
</feature>
<comment type="caution">
    <text evidence="2">The sequence shown here is derived from an EMBL/GenBank/DDBJ whole genome shotgun (WGS) entry which is preliminary data.</text>
</comment>
<protein>
    <submittedName>
        <fullName evidence="2">Uncharacterized protein</fullName>
    </submittedName>
</protein>
<organism evidence="2 3">
    <name type="scientific">Mycena metata</name>
    <dbReference type="NCBI Taxonomy" id="1033252"/>
    <lineage>
        <taxon>Eukaryota</taxon>
        <taxon>Fungi</taxon>
        <taxon>Dikarya</taxon>
        <taxon>Basidiomycota</taxon>
        <taxon>Agaricomycotina</taxon>
        <taxon>Agaricomycetes</taxon>
        <taxon>Agaricomycetidae</taxon>
        <taxon>Agaricales</taxon>
        <taxon>Marasmiineae</taxon>
        <taxon>Mycenaceae</taxon>
        <taxon>Mycena</taxon>
    </lineage>
</organism>
<sequence>MSVQVKQAAQMPNFVWCLRPLYTHHLLTKARMNNGKKRKRDLTVPRIVYLAPNHRTLSRFAKLLQESSLDDIKETVRDRLELSSTSDFTLFYDNGTPLANEDDFDAFDVYAHSASPPIIVEIHVPSLAPSSDADVVEERTVSAPVDETGETDETVPARKKRKVDADASAKSTASAPKSKATPVSSAPKSKAKPISSAPEPKKQKQKSDATVVDTESISTALSASKGGASTAPKMPGGKEPKKRRKQDDAVAGPSAVSADAPGANPVPEPPQERPRKKRKKAAEKDSVDTPAQPAAEVPALAPATEAPEPLGDEGEQPKAKSKKTPAGSTEKTPAKSTPSTSKKKSKKTDDAEDGAAPNRRKSVTFTVPDQLPAATPPPAGDGTAQSVPAVASRQKSQDPEKGLILPNAR</sequence>